<reference evidence="2" key="1">
    <citation type="submission" date="2023-06" db="EMBL/GenBank/DDBJ databases">
        <title>Genomic analysis of the entomopathogenic nematode Steinernema hermaphroditum.</title>
        <authorList>
            <person name="Schwarz E.M."/>
            <person name="Heppert J.K."/>
            <person name="Baniya A."/>
            <person name="Schwartz H.T."/>
            <person name="Tan C.-H."/>
            <person name="Antoshechkin I."/>
            <person name="Sternberg P.W."/>
            <person name="Goodrich-Blair H."/>
            <person name="Dillman A.R."/>
        </authorList>
    </citation>
    <scope>NUCLEOTIDE SEQUENCE</scope>
    <source>
        <strain evidence="2">PS9179</strain>
        <tissue evidence="2">Whole animal</tissue>
    </source>
</reference>
<name>A0AA39GWY4_9BILA</name>
<dbReference type="EMBL" id="JAUCMV010000005">
    <property type="protein sequence ID" value="KAK0395078.1"/>
    <property type="molecule type" value="Genomic_DNA"/>
</dbReference>
<feature type="compositionally biased region" description="Basic and acidic residues" evidence="1">
    <location>
        <begin position="80"/>
        <end position="98"/>
    </location>
</feature>
<dbReference type="AlphaFoldDB" id="A0AA39GWY4"/>
<sequence>MMTAREQRRTKSAPDAHFVVRAKFTRSPTSQPARRLTMGSGDRIECKVPAVPLFPTSSTAPSLIAAVSDGPRKLLTGSRTLDDLDKTSKQSRNGDVRALRQSAGPSSPEETDGNRRGK</sequence>
<accession>A0AA39GWY4</accession>
<feature type="region of interest" description="Disordered" evidence="1">
    <location>
        <begin position="73"/>
        <end position="118"/>
    </location>
</feature>
<evidence type="ECO:0000256" key="1">
    <source>
        <dbReference type="SAM" id="MobiDB-lite"/>
    </source>
</evidence>
<protein>
    <submittedName>
        <fullName evidence="2">Uncharacterized protein</fullName>
    </submittedName>
</protein>
<dbReference type="Proteomes" id="UP001175271">
    <property type="component" value="Unassembled WGS sequence"/>
</dbReference>
<organism evidence="2 3">
    <name type="scientific">Steinernema hermaphroditum</name>
    <dbReference type="NCBI Taxonomy" id="289476"/>
    <lineage>
        <taxon>Eukaryota</taxon>
        <taxon>Metazoa</taxon>
        <taxon>Ecdysozoa</taxon>
        <taxon>Nematoda</taxon>
        <taxon>Chromadorea</taxon>
        <taxon>Rhabditida</taxon>
        <taxon>Tylenchina</taxon>
        <taxon>Panagrolaimomorpha</taxon>
        <taxon>Strongyloidoidea</taxon>
        <taxon>Steinernematidae</taxon>
        <taxon>Steinernema</taxon>
    </lineage>
</organism>
<keyword evidence="3" id="KW-1185">Reference proteome</keyword>
<evidence type="ECO:0000313" key="3">
    <source>
        <dbReference type="Proteomes" id="UP001175271"/>
    </source>
</evidence>
<evidence type="ECO:0000313" key="2">
    <source>
        <dbReference type="EMBL" id="KAK0395078.1"/>
    </source>
</evidence>
<proteinExistence type="predicted"/>
<feature type="compositionally biased region" description="Basic and acidic residues" evidence="1">
    <location>
        <begin position="1"/>
        <end position="14"/>
    </location>
</feature>
<gene>
    <name evidence="2" type="ORF">QR680_001102</name>
</gene>
<feature type="region of interest" description="Disordered" evidence="1">
    <location>
        <begin position="1"/>
        <end position="41"/>
    </location>
</feature>
<comment type="caution">
    <text evidence="2">The sequence shown here is derived from an EMBL/GenBank/DDBJ whole genome shotgun (WGS) entry which is preliminary data.</text>
</comment>